<dbReference type="RefSeq" id="YP_010667781.1">
    <property type="nucleotide sequence ID" value="NC_070952.1"/>
</dbReference>
<dbReference type="Proteomes" id="UP000827517">
    <property type="component" value="Segment"/>
</dbReference>
<accession>A0AAE8BQ12</accession>
<name>A0AAE8BQ12_9CAUD</name>
<evidence type="ECO:0000256" key="1">
    <source>
        <dbReference type="SAM" id="Phobius"/>
    </source>
</evidence>
<proteinExistence type="predicted"/>
<feature type="transmembrane region" description="Helical" evidence="1">
    <location>
        <begin position="6"/>
        <end position="25"/>
    </location>
</feature>
<protein>
    <submittedName>
        <fullName evidence="2">Uncharacterized protein</fullName>
    </submittedName>
</protein>
<evidence type="ECO:0000313" key="2">
    <source>
        <dbReference type="EMBL" id="QZA70514.1"/>
    </source>
</evidence>
<keyword evidence="3" id="KW-1185">Reference proteome</keyword>
<dbReference type="EMBL" id="MZ501267">
    <property type="protein sequence ID" value="QZA70514.1"/>
    <property type="molecule type" value="Genomic_DNA"/>
</dbReference>
<keyword evidence="1" id="KW-0812">Transmembrane</keyword>
<gene>
    <name evidence="2" type="primary">27</name>
    <name evidence="2" type="ORF">AH04_27</name>
</gene>
<organism evidence="2 3">
    <name type="scientific">Erwinia phage AH04</name>
    <dbReference type="NCBI Taxonomy" id="2869569"/>
    <lineage>
        <taxon>Viruses</taxon>
        <taxon>Duplodnaviria</taxon>
        <taxon>Heunggongvirae</taxon>
        <taxon>Uroviricota</taxon>
        <taxon>Caudoviricetes</taxon>
        <taxon>Chimalliviridae</taxon>
        <taxon>Meadowvirus</taxon>
        <taxon>Meadowvirus AH04</taxon>
    </lineage>
</organism>
<reference evidence="2" key="1">
    <citation type="submission" date="2021-07" db="EMBL/GenBank/DDBJ databases">
        <authorList>
            <person name="Roth S.J."/>
            <person name="Krukonis G.P."/>
            <person name="Delesalle V.A."/>
        </authorList>
    </citation>
    <scope>NUCLEOTIDE SEQUENCE</scope>
</reference>
<dbReference type="GeneID" id="77943919"/>
<dbReference type="KEGG" id="vg:77943919"/>
<keyword evidence="1" id="KW-1133">Transmembrane helix</keyword>
<evidence type="ECO:0000313" key="3">
    <source>
        <dbReference type="Proteomes" id="UP000827517"/>
    </source>
</evidence>
<sequence length="225" mass="25709">MFDYKNVAVIYLRMFLSILAANFTAANKRLEKLVLNQVGNAYPQQLLFCANGVSATIMMRESIYYLIVSIATGEGAKEFKLGKTATISKSILNQLEVWFHKEHRQMYNESIGIITASIKRVTIKPFISEIGWIKRLCFTQNVKNISYGSQHLDQLLPTRVTVQRGITNKLQVFVDIHTDNIKGELTKFIPVHAGIMRSYYANQATDPVNKWLREVLLEHVDVNLK</sequence>
<keyword evidence="1" id="KW-0472">Membrane</keyword>